<dbReference type="InterPro" id="IPR029026">
    <property type="entry name" value="tRNA_m1G_MTases_N"/>
</dbReference>
<dbReference type="InterPro" id="IPR001537">
    <property type="entry name" value="SpoU_MeTrfase"/>
</dbReference>
<accession>A0A926DK32</accession>
<evidence type="ECO:0000259" key="4">
    <source>
        <dbReference type="Pfam" id="PF00588"/>
    </source>
</evidence>
<feature type="domain" description="MRM3-like substrate binding" evidence="5">
    <location>
        <begin position="9"/>
        <end position="91"/>
    </location>
</feature>
<dbReference type="GO" id="GO:0006396">
    <property type="term" value="P:RNA processing"/>
    <property type="evidence" value="ECO:0007669"/>
    <property type="project" value="InterPro"/>
</dbReference>
<evidence type="ECO:0000313" key="7">
    <source>
        <dbReference type="Proteomes" id="UP000617951"/>
    </source>
</evidence>
<dbReference type="EMBL" id="JACRSS010000005">
    <property type="protein sequence ID" value="MBC8539182.1"/>
    <property type="molecule type" value="Genomic_DNA"/>
</dbReference>
<dbReference type="PANTHER" id="PTHR43191:SF2">
    <property type="entry name" value="RRNA METHYLTRANSFERASE 3, MITOCHONDRIAL"/>
    <property type="match status" value="1"/>
</dbReference>
<dbReference type="GO" id="GO:0003723">
    <property type="term" value="F:RNA binding"/>
    <property type="evidence" value="ECO:0007669"/>
    <property type="project" value="InterPro"/>
</dbReference>
<evidence type="ECO:0000256" key="3">
    <source>
        <dbReference type="ARBA" id="ARBA00022679"/>
    </source>
</evidence>
<proteinExistence type="inferred from homology"/>
<keyword evidence="7" id="KW-1185">Reference proteome</keyword>
<dbReference type="RefSeq" id="WP_249280786.1">
    <property type="nucleotide sequence ID" value="NZ_JACRSS010000005.1"/>
</dbReference>
<sequence length="252" mass="27247">MEEITSTKNPYIKELRSLKERKNRRALGKFIAEGEKCALEALHYGQVESVLAAEDSPAAREALERGVHTIRVSRAVLEAVCEARHPQPSLAVVRQKAETPPEETPPGIYVALENVSDPQNVGTIIRTADAVGAAGILLSRGSADYTGPKAVRAAMGSVFHLPIWVSEDFSAVLKKWKDQGMFLVAGHLKGGEAPIPEKPRLCVLIGNEADGLLDETSQMADLLYKIPIYGRAESLNAAVAAGILLYRARTGR</sequence>
<comment type="similarity">
    <text evidence="1">Belongs to the class IV-like SAM-binding methyltransferase superfamily. RNA methyltransferase TrmH family.</text>
</comment>
<name>A0A926DK32_9FIRM</name>
<dbReference type="Proteomes" id="UP000617951">
    <property type="component" value="Unassembled WGS sequence"/>
</dbReference>
<dbReference type="Pfam" id="PF22435">
    <property type="entry name" value="MRM3-like_sub_bind"/>
    <property type="match status" value="1"/>
</dbReference>
<dbReference type="SUPFAM" id="SSF75217">
    <property type="entry name" value="alpha/beta knot"/>
    <property type="match status" value="1"/>
</dbReference>
<dbReference type="PANTHER" id="PTHR43191">
    <property type="entry name" value="RRNA METHYLTRANSFERASE 3"/>
    <property type="match status" value="1"/>
</dbReference>
<feature type="domain" description="tRNA/rRNA methyltransferase SpoU type" evidence="4">
    <location>
        <begin position="108"/>
        <end position="246"/>
    </location>
</feature>
<dbReference type="Pfam" id="PF00588">
    <property type="entry name" value="SpoU_methylase"/>
    <property type="match status" value="1"/>
</dbReference>
<dbReference type="InterPro" id="IPR053888">
    <property type="entry name" value="MRM3-like_sub_bind"/>
</dbReference>
<comment type="caution">
    <text evidence="6">The sequence shown here is derived from an EMBL/GenBank/DDBJ whole genome shotgun (WGS) entry which is preliminary data.</text>
</comment>
<evidence type="ECO:0000256" key="1">
    <source>
        <dbReference type="ARBA" id="ARBA00007228"/>
    </source>
</evidence>
<dbReference type="GO" id="GO:0032259">
    <property type="term" value="P:methylation"/>
    <property type="evidence" value="ECO:0007669"/>
    <property type="project" value="UniProtKB-KW"/>
</dbReference>
<dbReference type="InterPro" id="IPR051259">
    <property type="entry name" value="rRNA_Methyltransferase"/>
</dbReference>
<keyword evidence="2 6" id="KW-0489">Methyltransferase</keyword>
<dbReference type="GO" id="GO:0008173">
    <property type="term" value="F:RNA methyltransferase activity"/>
    <property type="evidence" value="ECO:0007669"/>
    <property type="project" value="InterPro"/>
</dbReference>
<dbReference type="Gene3D" id="3.30.1330.30">
    <property type="match status" value="1"/>
</dbReference>
<dbReference type="Gene3D" id="3.40.1280.10">
    <property type="match status" value="1"/>
</dbReference>
<protein>
    <submittedName>
        <fullName evidence="6">RNA methyltransferase</fullName>
    </submittedName>
</protein>
<organism evidence="6 7">
    <name type="scientific">Guopingia tenuis</name>
    <dbReference type="NCBI Taxonomy" id="2763656"/>
    <lineage>
        <taxon>Bacteria</taxon>
        <taxon>Bacillati</taxon>
        <taxon>Bacillota</taxon>
        <taxon>Clostridia</taxon>
        <taxon>Christensenellales</taxon>
        <taxon>Christensenellaceae</taxon>
        <taxon>Guopingia</taxon>
    </lineage>
</organism>
<dbReference type="InterPro" id="IPR029064">
    <property type="entry name" value="Ribosomal_eL30-like_sf"/>
</dbReference>
<reference evidence="6" key="1">
    <citation type="submission" date="2020-08" db="EMBL/GenBank/DDBJ databases">
        <title>Genome public.</title>
        <authorList>
            <person name="Liu C."/>
            <person name="Sun Q."/>
        </authorList>
    </citation>
    <scope>NUCLEOTIDE SEQUENCE</scope>
    <source>
        <strain evidence="6">NSJ-63</strain>
    </source>
</reference>
<evidence type="ECO:0000259" key="5">
    <source>
        <dbReference type="Pfam" id="PF22435"/>
    </source>
</evidence>
<evidence type="ECO:0000313" key="6">
    <source>
        <dbReference type="EMBL" id="MBC8539182.1"/>
    </source>
</evidence>
<dbReference type="SUPFAM" id="SSF55315">
    <property type="entry name" value="L30e-like"/>
    <property type="match status" value="1"/>
</dbReference>
<dbReference type="AlphaFoldDB" id="A0A926DK32"/>
<gene>
    <name evidence="6" type="ORF">H8693_09600</name>
</gene>
<dbReference type="InterPro" id="IPR029028">
    <property type="entry name" value="Alpha/beta_knot_MTases"/>
</dbReference>
<dbReference type="CDD" id="cd18095">
    <property type="entry name" value="SpoU-like_rRNA-MTase"/>
    <property type="match status" value="1"/>
</dbReference>
<evidence type="ECO:0000256" key="2">
    <source>
        <dbReference type="ARBA" id="ARBA00022603"/>
    </source>
</evidence>
<keyword evidence="3" id="KW-0808">Transferase</keyword>